<accession>A0ABP0N7C8</accession>
<dbReference type="SUPFAM" id="SSF54277">
    <property type="entry name" value="CAD &amp; PB1 domains"/>
    <property type="match status" value="1"/>
</dbReference>
<protein>
    <recommendedName>
        <fullName evidence="4">Ubiquitin-like domain-containing protein</fullName>
    </recommendedName>
</protein>
<evidence type="ECO:0000313" key="3">
    <source>
        <dbReference type="Proteomes" id="UP001642464"/>
    </source>
</evidence>
<dbReference type="EMBL" id="CAXAMM010026114">
    <property type="protein sequence ID" value="CAK9058269.1"/>
    <property type="molecule type" value="Genomic_DNA"/>
</dbReference>
<organism evidence="2 3">
    <name type="scientific">Durusdinium trenchii</name>
    <dbReference type="NCBI Taxonomy" id="1381693"/>
    <lineage>
        <taxon>Eukaryota</taxon>
        <taxon>Sar</taxon>
        <taxon>Alveolata</taxon>
        <taxon>Dinophyceae</taxon>
        <taxon>Suessiales</taxon>
        <taxon>Symbiodiniaceae</taxon>
        <taxon>Durusdinium</taxon>
    </lineage>
</organism>
<evidence type="ECO:0000313" key="2">
    <source>
        <dbReference type="EMBL" id="CAK9058269.1"/>
    </source>
</evidence>
<comment type="caution">
    <text evidence="2">The sequence shown here is derived from an EMBL/GenBank/DDBJ whole genome shotgun (WGS) entry which is preliminary data.</text>
</comment>
<sequence>MLPEADAPALDALAEEIEVRLSALRVEAAEFLEGLIVDGTHVQVPTESDPADCDERASLESAEDAIEVATSLGVDTGAAEERLASIRRMLSVRVVWDQAVCFCMLPLRVSFKALLQQVAARFQVKVPSTLQLWWTEAGELFRLDGDMAWEECLQRRGLAERPGRLELQVLNSSSAPRRCRRPRKMQKKTCETEMDVGQGGAAFLITGIQALQQAPGSQPEDQGQTRGVFRFGAQ</sequence>
<dbReference type="Proteomes" id="UP001642464">
    <property type="component" value="Unassembled WGS sequence"/>
</dbReference>
<name>A0ABP0N7C8_9DINO</name>
<feature type="region of interest" description="Disordered" evidence="1">
    <location>
        <begin position="214"/>
        <end position="234"/>
    </location>
</feature>
<evidence type="ECO:0000256" key="1">
    <source>
        <dbReference type="SAM" id="MobiDB-lite"/>
    </source>
</evidence>
<feature type="compositionally biased region" description="Polar residues" evidence="1">
    <location>
        <begin position="214"/>
        <end position="225"/>
    </location>
</feature>
<evidence type="ECO:0008006" key="4">
    <source>
        <dbReference type="Google" id="ProtNLM"/>
    </source>
</evidence>
<reference evidence="2 3" key="1">
    <citation type="submission" date="2024-02" db="EMBL/GenBank/DDBJ databases">
        <authorList>
            <person name="Chen Y."/>
            <person name="Shah S."/>
            <person name="Dougan E. K."/>
            <person name="Thang M."/>
            <person name="Chan C."/>
        </authorList>
    </citation>
    <scope>NUCLEOTIDE SEQUENCE [LARGE SCALE GENOMIC DNA]</scope>
</reference>
<keyword evidence="3" id="KW-1185">Reference proteome</keyword>
<gene>
    <name evidence="2" type="ORF">SCF082_LOCUS31097</name>
</gene>
<proteinExistence type="predicted"/>